<dbReference type="Gene3D" id="2.120.10.80">
    <property type="entry name" value="Kelch-type beta propeller"/>
    <property type="match status" value="3"/>
</dbReference>
<feature type="transmembrane region" description="Helical" evidence="3">
    <location>
        <begin position="1086"/>
        <end position="1108"/>
    </location>
</feature>
<dbReference type="AlphaFoldDB" id="A0A1R2CLT8"/>
<gene>
    <name evidence="5" type="ORF">SteCoe_7814</name>
</gene>
<keyword evidence="2" id="KW-0677">Repeat</keyword>
<dbReference type="SUPFAM" id="SSF117281">
    <property type="entry name" value="Kelch motif"/>
    <property type="match status" value="3"/>
</dbReference>
<dbReference type="Pfam" id="PF24681">
    <property type="entry name" value="Kelch_KLHDC2_KLHL20_DRC7"/>
    <property type="match status" value="1"/>
</dbReference>
<reference evidence="5 6" key="1">
    <citation type="submission" date="2016-11" db="EMBL/GenBank/DDBJ databases">
        <title>The macronuclear genome of Stentor coeruleus: a giant cell with tiny introns.</title>
        <authorList>
            <person name="Slabodnick M."/>
            <person name="Ruby J.G."/>
            <person name="Reiff S.B."/>
            <person name="Swart E.C."/>
            <person name="Gosai S."/>
            <person name="Prabakaran S."/>
            <person name="Witkowska E."/>
            <person name="Larue G.E."/>
            <person name="Fisher S."/>
            <person name="Freeman R.M."/>
            <person name="Gunawardena J."/>
            <person name="Chu W."/>
            <person name="Stover N.A."/>
            <person name="Gregory B.D."/>
            <person name="Nowacki M."/>
            <person name="Derisi J."/>
            <person name="Roy S.W."/>
            <person name="Marshall W.F."/>
            <person name="Sood P."/>
        </authorList>
    </citation>
    <scope>NUCLEOTIDE SEQUENCE [LARGE SCALE GENOMIC DNA]</scope>
    <source>
        <strain evidence="5">WM001</strain>
    </source>
</reference>
<dbReference type="Gene3D" id="2.10.50.10">
    <property type="entry name" value="Tumor Necrosis Factor Receptor, subunit A, domain 2"/>
    <property type="match status" value="1"/>
</dbReference>
<evidence type="ECO:0000256" key="3">
    <source>
        <dbReference type="SAM" id="Phobius"/>
    </source>
</evidence>
<keyword evidence="4" id="KW-0732">Signal</keyword>
<evidence type="ECO:0008006" key="7">
    <source>
        <dbReference type="Google" id="ProtNLM"/>
    </source>
</evidence>
<keyword evidence="6" id="KW-1185">Reference proteome</keyword>
<evidence type="ECO:0000256" key="4">
    <source>
        <dbReference type="SAM" id="SignalP"/>
    </source>
</evidence>
<evidence type="ECO:0000313" key="5">
    <source>
        <dbReference type="EMBL" id="OMJ89926.1"/>
    </source>
</evidence>
<proteinExistence type="predicted"/>
<feature type="signal peptide" evidence="4">
    <location>
        <begin position="1"/>
        <end position="17"/>
    </location>
</feature>
<protein>
    <recommendedName>
        <fullName evidence="7">Tyrosine-protein kinase ephrin type A/B receptor-like domain-containing protein</fullName>
    </recommendedName>
</protein>
<dbReference type="EMBL" id="MPUH01000114">
    <property type="protein sequence ID" value="OMJ89926.1"/>
    <property type="molecule type" value="Genomic_DNA"/>
</dbReference>
<name>A0A1R2CLT8_9CILI</name>
<evidence type="ECO:0000313" key="6">
    <source>
        <dbReference type="Proteomes" id="UP000187209"/>
    </source>
</evidence>
<keyword evidence="1" id="KW-0880">Kelch repeat</keyword>
<dbReference type="InterPro" id="IPR015915">
    <property type="entry name" value="Kelch-typ_b-propeller"/>
</dbReference>
<dbReference type="Proteomes" id="UP000187209">
    <property type="component" value="Unassembled WGS sequence"/>
</dbReference>
<dbReference type="PANTHER" id="PTHR46093">
    <property type="entry name" value="ACYL-COA-BINDING DOMAIN-CONTAINING PROTEIN 5"/>
    <property type="match status" value="1"/>
</dbReference>
<evidence type="ECO:0000256" key="1">
    <source>
        <dbReference type="ARBA" id="ARBA00022441"/>
    </source>
</evidence>
<keyword evidence="3" id="KW-0472">Membrane</keyword>
<sequence>MIIKLALLLFLPDLISSNRIDYFYDFYIRPSETIIPKVSGVRAIIYETWYSSLLVFSGNIDATTFASNMMIISNYSVALSSTSTYPDDRSYYGMINSKEGNYLQNSNLAIVFGGLSSEGVLGDVWQYYIEKDFWKKIDFYLPEPVYDFAYATYYDDYNNETNIVILGGIDNSNRFVNNSYWCILESKACPNFTNYQSCTENGLASAQLVLNYPTLYLFSGFSYTVHGFIVNFDGLCISDYENKNTWVRVELINKFKNYTHGGSCTYKNNIYFFFGSLKDYKGIKYNDKIYKLDLSDLESGWSEIDFKCPENFVCARDSFGIACDSNTATIIGGKTSFGSTNSRLTINMDNFEVTDFKKEAVSPSPRAFSTLTKSSSKLILFGGKNRDFIFDDIWELDMMGEDQLGTWSLLSILGSSPGPRFRHAAATQGIFTIFVGGQTYENRIISEIWLLNTLSNTWTQLIPSESSDYQIPALTGTCAMLDLPKLYFIGGMSYSGVSFDLWEYDLSTNKLSLLRKKSSLDVGTFGHACQLIKKDGKVIFYTLYGFVNTLNDIYYGIRQFDITDTKNIKVNVTRESPKSMQCRGNFGYTYNGRYIIIIGGEIFPDMTFRDIWFINIEEEDNYEELMLISLDSGSVLLLDKPLSGSSVIAFSDYIITFSGFYDGGFSAKSDISASIYYIPTLRFGICNFGFYLKDEKCELCLEGTYCSNTTGSCNKCNKCPAGTTHNVQAASHISQCVPCPKGKYYNINSTVCLECPKNYLCPVGSQEPLDPSVRIKEQQSQPLNFIKPSAGYSLIFIASAFSATIIIYLILFCSSLLIRVVFSAYDFFRPNHIIPRNEKSFEEDFSKISFVGGFFTGLIIIVIAFNFAYLIIQYKLENENEIRSLVPLSSLIQEQEYNNNSLTLHIYMYSYRGNCKQNSEINSDFFNFSHSRIIDENISEYSVLCTHSVNVSFNTLFTFDSYIELSFTGYTSDIALIIEGESGNPNEKSSFTQVLESKDGDVLIGVEPSIFSISLIPAYYNYKGYFGDPLEKLGFRLGAVGSPTSGSEKSIENIYLNTGFKIRAQFILSEFGITTYRFQEIDPISFILSLLATAPGLISLTKFLLVAYEKIYYKIKNISTKQDISIKEQYNKIKNGEENNAPETNTMVNTKA</sequence>
<dbReference type="OrthoDB" id="292123at2759"/>
<feature type="chain" id="PRO_5010312780" description="Tyrosine-protein kinase ephrin type A/B receptor-like domain-containing protein" evidence="4">
    <location>
        <begin position="18"/>
        <end position="1152"/>
    </location>
</feature>
<feature type="transmembrane region" description="Helical" evidence="3">
    <location>
        <begin position="848"/>
        <end position="872"/>
    </location>
</feature>
<evidence type="ECO:0000256" key="2">
    <source>
        <dbReference type="ARBA" id="ARBA00022737"/>
    </source>
</evidence>
<dbReference type="InterPro" id="IPR009030">
    <property type="entry name" value="Growth_fac_rcpt_cys_sf"/>
</dbReference>
<keyword evidence="3" id="KW-0812">Transmembrane</keyword>
<feature type="transmembrane region" description="Helical" evidence="3">
    <location>
        <begin position="794"/>
        <end position="827"/>
    </location>
</feature>
<dbReference type="SMART" id="SM01411">
    <property type="entry name" value="Ephrin_rec_like"/>
    <property type="match status" value="1"/>
</dbReference>
<dbReference type="PANTHER" id="PTHR46093:SF16">
    <property type="entry name" value="MULTIPLE EGF-LIKE-DOMAINS 8"/>
    <property type="match status" value="1"/>
</dbReference>
<accession>A0A1R2CLT8</accession>
<organism evidence="5 6">
    <name type="scientific">Stentor coeruleus</name>
    <dbReference type="NCBI Taxonomy" id="5963"/>
    <lineage>
        <taxon>Eukaryota</taxon>
        <taxon>Sar</taxon>
        <taxon>Alveolata</taxon>
        <taxon>Ciliophora</taxon>
        <taxon>Postciliodesmatophora</taxon>
        <taxon>Heterotrichea</taxon>
        <taxon>Heterotrichida</taxon>
        <taxon>Stentoridae</taxon>
        <taxon>Stentor</taxon>
    </lineage>
</organism>
<comment type="caution">
    <text evidence="5">The sequence shown here is derived from an EMBL/GenBank/DDBJ whole genome shotgun (WGS) entry which is preliminary data.</text>
</comment>
<dbReference type="SUPFAM" id="SSF57184">
    <property type="entry name" value="Growth factor receptor domain"/>
    <property type="match status" value="1"/>
</dbReference>
<keyword evidence="3" id="KW-1133">Transmembrane helix</keyword>